<evidence type="ECO:0000256" key="1">
    <source>
        <dbReference type="SAM" id="MobiDB-lite"/>
    </source>
</evidence>
<proteinExistence type="predicted"/>
<feature type="compositionally biased region" description="Low complexity" evidence="1">
    <location>
        <begin position="92"/>
        <end position="106"/>
    </location>
</feature>
<feature type="compositionally biased region" description="Basic residues" evidence="1">
    <location>
        <begin position="155"/>
        <end position="190"/>
    </location>
</feature>
<feature type="transmembrane region" description="Helical" evidence="2">
    <location>
        <begin position="21"/>
        <end position="45"/>
    </location>
</feature>
<protein>
    <submittedName>
        <fullName evidence="5">BZIP domain-containing protein</fullName>
    </submittedName>
</protein>
<gene>
    <name evidence="3" type="ORF">HPBE_LOCUS25433</name>
</gene>
<evidence type="ECO:0000313" key="5">
    <source>
        <dbReference type="WBParaSite" id="HPBE_0002543501-mRNA-1"/>
    </source>
</evidence>
<evidence type="ECO:0000313" key="3">
    <source>
        <dbReference type="EMBL" id="VDP51275.1"/>
    </source>
</evidence>
<feature type="region of interest" description="Disordered" evidence="1">
    <location>
        <begin position="59"/>
        <end position="190"/>
    </location>
</feature>
<evidence type="ECO:0000313" key="4">
    <source>
        <dbReference type="Proteomes" id="UP000050761"/>
    </source>
</evidence>
<dbReference type="AlphaFoldDB" id="A0A183GRW5"/>
<keyword evidence="2" id="KW-0472">Membrane</keyword>
<dbReference type="WBParaSite" id="HPBE_0002543501-mRNA-1">
    <property type="protein sequence ID" value="HPBE_0002543501-mRNA-1"/>
    <property type="gene ID" value="HPBE_0002543501"/>
</dbReference>
<dbReference type="Proteomes" id="UP000050761">
    <property type="component" value="Unassembled WGS sequence"/>
</dbReference>
<accession>A0A3P8F6D9</accession>
<keyword evidence="2" id="KW-1133">Transmembrane helix</keyword>
<reference evidence="3 4" key="1">
    <citation type="submission" date="2018-11" db="EMBL/GenBank/DDBJ databases">
        <authorList>
            <consortium name="Pathogen Informatics"/>
        </authorList>
    </citation>
    <scope>NUCLEOTIDE SEQUENCE [LARGE SCALE GENOMIC DNA]</scope>
</reference>
<reference evidence="5" key="2">
    <citation type="submission" date="2019-09" db="UniProtKB">
        <authorList>
            <consortium name="WormBaseParasite"/>
        </authorList>
    </citation>
    <scope>IDENTIFICATION</scope>
</reference>
<name>A0A183GRW5_HELPZ</name>
<dbReference type="EMBL" id="UZAH01037905">
    <property type="protein sequence ID" value="VDP51275.1"/>
    <property type="molecule type" value="Genomic_DNA"/>
</dbReference>
<keyword evidence="2" id="KW-0812">Transmembrane</keyword>
<sequence length="190" mass="20245">MHNSCFRDGEEIKEESAGDDFASSIALVVGTLLSVAMVLGSYLVFTDMEDDRDALFCGEIAPGGAGSEESQEPEQAATPAAQPATPAPPAASDPATPAHPPDAAAPAQPPPAATPPARHNPEYEPLTPLASGMPPNITKAYKEQRKRELKAKIASVKKKRKAKGGKQRSRKQPKASRPKKSSKRKEKRKK</sequence>
<accession>A0A183GRW5</accession>
<evidence type="ECO:0000256" key="2">
    <source>
        <dbReference type="SAM" id="Phobius"/>
    </source>
</evidence>
<organism evidence="4 5">
    <name type="scientific">Heligmosomoides polygyrus</name>
    <name type="common">Parasitic roundworm</name>
    <dbReference type="NCBI Taxonomy" id="6339"/>
    <lineage>
        <taxon>Eukaryota</taxon>
        <taxon>Metazoa</taxon>
        <taxon>Ecdysozoa</taxon>
        <taxon>Nematoda</taxon>
        <taxon>Chromadorea</taxon>
        <taxon>Rhabditida</taxon>
        <taxon>Rhabditina</taxon>
        <taxon>Rhabditomorpha</taxon>
        <taxon>Strongyloidea</taxon>
        <taxon>Heligmosomidae</taxon>
        <taxon>Heligmosomoides</taxon>
    </lineage>
</organism>
<keyword evidence="4" id="KW-1185">Reference proteome</keyword>
<feature type="compositionally biased region" description="Low complexity" evidence="1">
    <location>
        <begin position="73"/>
        <end position="84"/>
    </location>
</feature>